<feature type="transmembrane region" description="Helical" evidence="8">
    <location>
        <begin position="116"/>
        <end position="133"/>
    </location>
</feature>
<feature type="transmembrane region" description="Helical" evidence="8">
    <location>
        <begin position="181"/>
        <end position="200"/>
    </location>
</feature>
<organism evidence="9 10">
    <name type="scientific">Posidoniimonas polymericola</name>
    <dbReference type="NCBI Taxonomy" id="2528002"/>
    <lineage>
        <taxon>Bacteria</taxon>
        <taxon>Pseudomonadati</taxon>
        <taxon>Planctomycetota</taxon>
        <taxon>Planctomycetia</taxon>
        <taxon>Pirellulales</taxon>
        <taxon>Lacipirellulaceae</taxon>
        <taxon>Posidoniimonas</taxon>
    </lineage>
</organism>
<gene>
    <name evidence="9" type="ORF">Pla123a_38040</name>
</gene>
<dbReference type="OrthoDB" id="8478406at2"/>
<reference evidence="9 10" key="1">
    <citation type="submission" date="2019-02" db="EMBL/GenBank/DDBJ databases">
        <title>Deep-cultivation of Planctomycetes and their phenomic and genomic characterization uncovers novel biology.</title>
        <authorList>
            <person name="Wiegand S."/>
            <person name="Jogler M."/>
            <person name="Boedeker C."/>
            <person name="Pinto D."/>
            <person name="Vollmers J."/>
            <person name="Rivas-Marin E."/>
            <person name="Kohn T."/>
            <person name="Peeters S.H."/>
            <person name="Heuer A."/>
            <person name="Rast P."/>
            <person name="Oberbeckmann S."/>
            <person name="Bunk B."/>
            <person name="Jeske O."/>
            <person name="Meyerdierks A."/>
            <person name="Storesund J.E."/>
            <person name="Kallscheuer N."/>
            <person name="Luecker S."/>
            <person name="Lage O.M."/>
            <person name="Pohl T."/>
            <person name="Merkel B.J."/>
            <person name="Hornburger P."/>
            <person name="Mueller R.-W."/>
            <person name="Bruemmer F."/>
            <person name="Labrenz M."/>
            <person name="Spormann A.M."/>
            <person name="Op Den Camp H."/>
            <person name="Overmann J."/>
            <person name="Amann R."/>
            <person name="Jetten M.S.M."/>
            <person name="Mascher T."/>
            <person name="Medema M.H."/>
            <person name="Devos D.P."/>
            <person name="Kaster A.-K."/>
            <person name="Ovreas L."/>
            <person name="Rohde M."/>
            <person name="Galperin M.Y."/>
            <person name="Jogler C."/>
        </authorList>
    </citation>
    <scope>NUCLEOTIDE SEQUENCE [LARGE SCALE GENOMIC DNA]</scope>
    <source>
        <strain evidence="9 10">Pla123a</strain>
    </source>
</reference>
<evidence type="ECO:0000256" key="8">
    <source>
        <dbReference type="RuleBase" id="RU363041"/>
    </source>
</evidence>
<proteinExistence type="inferred from homology"/>
<keyword evidence="3" id="KW-0813">Transport</keyword>
<feature type="transmembrane region" description="Helical" evidence="8">
    <location>
        <begin position="12"/>
        <end position="30"/>
    </location>
</feature>
<feature type="transmembrane region" description="Helical" evidence="8">
    <location>
        <begin position="42"/>
        <end position="66"/>
    </location>
</feature>
<dbReference type="RefSeq" id="WP_146589830.1">
    <property type="nucleotide sequence ID" value="NZ_SJPO01000010.1"/>
</dbReference>
<feature type="transmembrane region" description="Helical" evidence="8">
    <location>
        <begin position="86"/>
        <end position="104"/>
    </location>
</feature>
<dbReference type="InterPro" id="IPR052017">
    <property type="entry name" value="TSUP"/>
</dbReference>
<keyword evidence="4 8" id="KW-1003">Cell membrane</keyword>
<dbReference type="Proteomes" id="UP000318478">
    <property type="component" value="Unassembled WGS sequence"/>
</dbReference>
<accession>A0A5C5YEQ0</accession>
<name>A0A5C5YEQ0_9BACT</name>
<evidence type="ECO:0000256" key="1">
    <source>
        <dbReference type="ARBA" id="ARBA00004651"/>
    </source>
</evidence>
<evidence type="ECO:0000256" key="4">
    <source>
        <dbReference type="ARBA" id="ARBA00022475"/>
    </source>
</evidence>
<evidence type="ECO:0000256" key="2">
    <source>
        <dbReference type="ARBA" id="ARBA00009142"/>
    </source>
</evidence>
<dbReference type="GO" id="GO:0005886">
    <property type="term" value="C:plasma membrane"/>
    <property type="evidence" value="ECO:0007669"/>
    <property type="project" value="UniProtKB-SubCell"/>
</dbReference>
<sequence length="263" mass="28433">MAEFLQPLFDHYTLAQWAFILGVTAFGSVVQGTVGFASGMIVVPLLVVWGVALHEAAAINFLLTAMQNVRGAWRLRHELTYHETNLPLVLRWIGIPVGAMALAYSARLDQAVIKQLIGGLLLVIVVVLSVWKIKHREHIPLPATIGAFLLSGFLLGFAAIGGAPMVLYVNALTWSAAKCRAFLFYLSATGAPPMAAMLIWNFGAGLLPACLASLVAMPLCWLGVNLGIHLGRHLDKNLFRKLTFGLLALIAISSLLSPWLMGK</sequence>
<evidence type="ECO:0000256" key="3">
    <source>
        <dbReference type="ARBA" id="ARBA00022448"/>
    </source>
</evidence>
<dbReference type="Pfam" id="PF01925">
    <property type="entry name" value="TauE"/>
    <property type="match status" value="1"/>
</dbReference>
<dbReference type="InterPro" id="IPR002781">
    <property type="entry name" value="TM_pro_TauE-like"/>
</dbReference>
<keyword evidence="7 8" id="KW-0472">Membrane</keyword>
<comment type="similarity">
    <text evidence="2 8">Belongs to the 4-toluene sulfonate uptake permease (TSUP) (TC 2.A.102) family.</text>
</comment>
<evidence type="ECO:0000313" key="9">
    <source>
        <dbReference type="EMBL" id="TWT73468.1"/>
    </source>
</evidence>
<keyword evidence="6 8" id="KW-1133">Transmembrane helix</keyword>
<feature type="transmembrane region" description="Helical" evidence="8">
    <location>
        <begin position="206"/>
        <end position="230"/>
    </location>
</feature>
<keyword evidence="5 8" id="KW-0812">Transmembrane</keyword>
<keyword evidence="10" id="KW-1185">Reference proteome</keyword>
<comment type="subcellular location">
    <subcellularLocation>
        <location evidence="1 8">Cell membrane</location>
        <topology evidence="1 8">Multi-pass membrane protein</topology>
    </subcellularLocation>
</comment>
<protein>
    <recommendedName>
        <fullName evidence="8">Probable membrane transporter protein</fullName>
    </recommendedName>
</protein>
<evidence type="ECO:0000256" key="6">
    <source>
        <dbReference type="ARBA" id="ARBA00022989"/>
    </source>
</evidence>
<dbReference type="PANTHER" id="PTHR30269:SF37">
    <property type="entry name" value="MEMBRANE TRANSPORTER PROTEIN"/>
    <property type="match status" value="1"/>
</dbReference>
<evidence type="ECO:0000256" key="5">
    <source>
        <dbReference type="ARBA" id="ARBA00022692"/>
    </source>
</evidence>
<dbReference type="EMBL" id="SJPO01000010">
    <property type="protein sequence ID" value="TWT73468.1"/>
    <property type="molecule type" value="Genomic_DNA"/>
</dbReference>
<dbReference type="PANTHER" id="PTHR30269">
    <property type="entry name" value="TRANSMEMBRANE PROTEIN YFCA"/>
    <property type="match status" value="1"/>
</dbReference>
<dbReference type="AlphaFoldDB" id="A0A5C5YEQ0"/>
<feature type="transmembrane region" description="Helical" evidence="8">
    <location>
        <begin position="145"/>
        <end position="169"/>
    </location>
</feature>
<evidence type="ECO:0000313" key="10">
    <source>
        <dbReference type="Proteomes" id="UP000318478"/>
    </source>
</evidence>
<feature type="transmembrane region" description="Helical" evidence="8">
    <location>
        <begin position="242"/>
        <end position="261"/>
    </location>
</feature>
<comment type="caution">
    <text evidence="9">The sequence shown here is derived from an EMBL/GenBank/DDBJ whole genome shotgun (WGS) entry which is preliminary data.</text>
</comment>
<evidence type="ECO:0000256" key="7">
    <source>
        <dbReference type="ARBA" id="ARBA00023136"/>
    </source>
</evidence>